<dbReference type="InterPro" id="IPR002569">
    <property type="entry name" value="Met_Sox_Rdtase_MsrA_dom"/>
</dbReference>
<reference evidence="6 7" key="1">
    <citation type="journal article" date="2007" name="Science">
        <title>The Chlamydomonas genome reveals the evolution of key animal and plant functions.</title>
        <authorList>
            <person name="Merchant S.S."/>
            <person name="Prochnik S.E."/>
            <person name="Vallon O."/>
            <person name="Harris E.H."/>
            <person name="Karpowicz S.J."/>
            <person name="Witman G.B."/>
            <person name="Terry A."/>
            <person name="Salamov A."/>
            <person name="Fritz-Laylin L.K."/>
            <person name="Marechal-Drouard L."/>
            <person name="Marshall W.F."/>
            <person name="Qu L.H."/>
            <person name="Nelson D.R."/>
            <person name="Sanderfoot A.A."/>
            <person name="Spalding M.H."/>
            <person name="Kapitonov V.V."/>
            <person name="Ren Q."/>
            <person name="Ferris P."/>
            <person name="Lindquist E."/>
            <person name="Shapiro H."/>
            <person name="Lucas S.M."/>
            <person name="Grimwood J."/>
            <person name="Schmutz J."/>
            <person name="Cardol P."/>
            <person name="Cerutti H."/>
            <person name="Chanfreau G."/>
            <person name="Chen C.L."/>
            <person name="Cognat V."/>
            <person name="Croft M.T."/>
            <person name="Dent R."/>
            <person name="Dutcher S."/>
            <person name="Fernandez E."/>
            <person name="Fukuzawa H."/>
            <person name="Gonzalez-Ballester D."/>
            <person name="Gonzalez-Halphen D."/>
            <person name="Hallmann A."/>
            <person name="Hanikenne M."/>
            <person name="Hippler M."/>
            <person name="Inwood W."/>
            <person name="Jabbari K."/>
            <person name="Kalanon M."/>
            <person name="Kuras R."/>
            <person name="Lefebvre P.A."/>
            <person name="Lemaire S.D."/>
            <person name="Lobanov A.V."/>
            <person name="Lohr M."/>
            <person name="Manuell A."/>
            <person name="Meier I."/>
            <person name="Mets L."/>
            <person name="Mittag M."/>
            <person name="Mittelmeier T."/>
            <person name="Moroney J.V."/>
            <person name="Moseley J."/>
            <person name="Napoli C."/>
            <person name="Nedelcu A.M."/>
            <person name="Niyogi K."/>
            <person name="Novoselov S.V."/>
            <person name="Paulsen I.T."/>
            <person name="Pazour G."/>
            <person name="Purton S."/>
            <person name="Ral J.P."/>
            <person name="Riano-Pachon D.M."/>
            <person name="Riekhof W."/>
            <person name="Rymarquis L."/>
            <person name="Schroda M."/>
            <person name="Stern D."/>
            <person name="Umen J."/>
            <person name="Willows R."/>
            <person name="Wilson N."/>
            <person name="Zimmer S.L."/>
            <person name="Allmer J."/>
            <person name="Balk J."/>
            <person name="Bisova K."/>
            <person name="Chen C.J."/>
            <person name="Elias M."/>
            <person name="Gendler K."/>
            <person name="Hauser C."/>
            <person name="Lamb M.R."/>
            <person name="Ledford H."/>
            <person name="Long J.C."/>
            <person name="Minagawa J."/>
            <person name="Page M.D."/>
            <person name="Pan J."/>
            <person name="Pootakham W."/>
            <person name="Roje S."/>
            <person name="Rose A."/>
            <person name="Stahlberg E."/>
            <person name="Terauchi A.M."/>
            <person name="Yang P."/>
            <person name="Ball S."/>
            <person name="Bowler C."/>
            <person name="Dieckmann C.L."/>
            <person name="Gladyshev V.N."/>
            <person name="Green P."/>
            <person name="Jorgensen R."/>
            <person name="Mayfield S."/>
            <person name="Mueller-Roeber B."/>
            <person name="Rajamani S."/>
            <person name="Sayre R.T."/>
            <person name="Brokstein P."/>
            <person name="Dubchak I."/>
            <person name="Goodstein D."/>
            <person name="Hornick L."/>
            <person name="Huang Y.W."/>
            <person name="Jhaveri J."/>
            <person name="Luo Y."/>
            <person name="Martinez D."/>
            <person name="Ngau W.C."/>
            <person name="Otillar B."/>
            <person name="Poliakov A."/>
            <person name="Porter A."/>
            <person name="Szajkowski L."/>
            <person name="Werner G."/>
            <person name="Zhou K."/>
            <person name="Grigoriev I.V."/>
            <person name="Rokhsar D.S."/>
            <person name="Grossman A.R."/>
        </authorList>
    </citation>
    <scope>NUCLEOTIDE SEQUENCE [LARGE SCALE GENOMIC DNA]</scope>
    <source>
        <strain evidence="7">CC-503</strain>
    </source>
</reference>
<dbReference type="PANTHER" id="PTHR43774:SF1">
    <property type="entry name" value="PEPTIDE METHIONINE SULFOXIDE REDUCTASE MSRA 2"/>
    <property type="match status" value="1"/>
</dbReference>
<dbReference type="InterPro" id="IPR036509">
    <property type="entry name" value="Met_Sox_Rdtase_MsrA_sf"/>
</dbReference>
<proteinExistence type="inferred from homology"/>
<evidence type="ECO:0000256" key="4">
    <source>
        <dbReference type="ARBA" id="ARBA00030643"/>
    </source>
</evidence>
<dbReference type="GO" id="GO:0005737">
    <property type="term" value="C:cytoplasm"/>
    <property type="evidence" value="ECO:0000318"/>
    <property type="project" value="GO_Central"/>
</dbReference>
<dbReference type="EMBL" id="CM008974">
    <property type="protein sequence ID" value="PNW73743.1"/>
    <property type="molecule type" value="Genomic_DNA"/>
</dbReference>
<gene>
    <name evidence="6" type="ORF">CHLRE_13g570900v5</name>
</gene>
<dbReference type="Pfam" id="PF01625">
    <property type="entry name" value="PMSR"/>
    <property type="match status" value="1"/>
</dbReference>
<protein>
    <recommendedName>
        <fullName evidence="2">peptide-methionine (S)-S-oxide reductase</fullName>
        <ecNumber evidence="2">1.8.4.11</ecNumber>
    </recommendedName>
    <alternativeName>
        <fullName evidence="4">Peptide-methionine (S)-S-oxide reductase</fullName>
    </alternativeName>
</protein>
<evidence type="ECO:0000313" key="7">
    <source>
        <dbReference type="Proteomes" id="UP000006906"/>
    </source>
</evidence>
<feature type="domain" description="Peptide methionine sulphoxide reductase MsrA" evidence="5">
    <location>
        <begin position="3"/>
        <end position="129"/>
    </location>
</feature>
<dbReference type="Gene3D" id="3.30.1060.10">
    <property type="entry name" value="Peptide methionine sulphoxide reductase MsrA"/>
    <property type="match status" value="1"/>
</dbReference>
<evidence type="ECO:0000259" key="5">
    <source>
        <dbReference type="Pfam" id="PF01625"/>
    </source>
</evidence>
<dbReference type="GO" id="GO:0034599">
    <property type="term" value="P:cellular response to oxidative stress"/>
    <property type="evidence" value="ECO:0000318"/>
    <property type="project" value="GO_Central"/>
</dbReference>
<keyword evidence="3" id="KW-0560">Oxidoreductase</keyword>
<dbReference type="GeneID" id="5719134"/>
<keyword evidence="7" id="KW-1185">Reference proteome</keyword>
<dbReference type="PANTHER" id="PTHR43774">
    <property type="entry name" value="PEPTIDE METHIONINE SULFOXIDE REDUCTASE"/>
    <property type="match status" value="1"/>
</dbReference>
<dbReference type="Gramene" id="PNW73743">
    <property type="protein sequence ID" value="PNW73743"/>
    <property type="gene ID" value="CHLRE_13g570900v5"/>
</dbReference>
<dbReference type="OrthoDB" id="77405at2759"/>
<dbReference type="AlphaFoldDB" id="A0A2K3CZM7"/>
<evidence type="ECO:0000256" key="2">
    <source>
        <dbReference type="ARBA" id="ARBA00012502"/>
    </source>
</evidence>
<dbReference type="InParanoid" id="A0A2K3CZM7"/>
<sequence>MPEASFAKLPGVVKTRVGYTGGSRPNPTYESVCAGDGHTEAMRVWFDPAIISYEDLLKQFFREHDPTQKSKCQYKSAVWYHSEAQRTALAAVMKELEGKYRVRLATTVDPAGDWWDAEEYHQKYIEKSMMRRGSAGWW</sequence>
<organism evidence="6 7">
    <name type="scientific">Chlamydomonas reinhardtii</name>
    <name type="common">Chlamydomonas smithii</name>
    <dbReference type="NCBI Taxonomy" id="3055"/>
    <lineage>
        <taxon>Eukaryota</taxon>
        <taxon>Viridiplantae</taxon>
        <taxon>Chlorophyta</taxon>
        <taxon>core chlorophytes</taxon>
        <taxon>Chlorophyceae</taxon>
        <taxon>CS clade</taxon>
        <taxon>Chlamydomonadales</taxon>
        <taxon>Chlamydomonadaceae</taxon>
        <taxon>Chlamydomonas</taxon>
    </lineage>
</organism>
<dbReference type="Proteomes" id="UP000006906">
    <property type="component" value="Chromosome 13"/>
</dbReference>
<dbReference type="GO" id="GO:0008113">
    <property type="term" value="F:peptide-methionine (S)-S-oxide reductase activity"/>
    <property type="evidence" value="ECO:0000318"/>
    <property type="project" value="GO_Central"/>
</dbReference>
<dbReference type="NCBIfam" id="TIGR00401">
    <property type="entry name" value="msrA"/>
    <property type="match status" value="1"/>
</dbReference>
<accession>A0A2K3CZM7</accession>
<evidence type="ECO:0000256" key="1">
    <source>
        <dbReference type="ARBA" id="ARBA00005591"/>
    </source>
</evidence>
<evidence type="ECO:0000313" key="6">
    <source>
        <dbReference type="EMBL" id="PNW73743.1"/>
    </source>
</evidence>
<dbReference type="STRING" id="3055.A0A2K3CZM7"/>
<name>A0A2K3CZM7_CHLRE</name>
<dbReference type="SUPFAM" id="SSF55068">
    <property type="entry name" value="Peptide methionine sulfoxide reductase"/>
    <property type="match status" value="1"/>
</dbReference>
<dbReference type="EC" id="1.8.4.11" evidence="2"/>
<comment type="similarity">
    <text evidence="1">Belongs to the MsrA Met sulfoxide reductase family.</text>
</comment>
<dbReference type="RefSeq" id="XP_042917346.1">
    <property type="nucleotide sequence ID" value="XM_043069371.1"/>
</dbReference>
<dbReference type="KEGG" id="cre:CHLRE_13g570900v5"/>
<evidence type="ECO:0000256" key="3">
    <source>
        <dbReference type="ARBA" id="ARBA00023002"/>
    </source>
</evidence>